<reference evidence="3" key="1">
    <citation type="journal article" date="2020" name="Nature">
        <title>Giant virus diversity and host interactions through global metagenomics.</title>
        <authorList>
            <person name="Schulz F."/>
            <person name="Roux S."/>
            <person name="Paez-Espino D."/>
            <person name="Jungbluth S."/>
            <person name="Walsh D.A."/>
            <person name="Denef V.J."/>
            <person name="McMahon K.D."/>
            <person name="Konstantinidis K.T."/>
            <person name="Eloe-Fadrosh E.A."/>
            <person name="Kyrpides N.C."/>
            <person name="Woyke T."/>
        </authorList>
    </citation>
    <scope>NUCLEOTIDE SEQUENCE</scope>
    <source>
        <strain evidence="3">GVMAG-M-3300023179-116</strain>
    </source>
</reference>
<keyword evidence="1" id="KW-0238">DNA-binding</keyword>
<organism evidence="3">
    <name type="scientific">viral metagenome</name>
    <dbReference type="NCBI Taxonomy" id="1070528"/>
    <lineage>
        <taxon>unclassified sequences</taxon>
        <taxon>metagenomes</taxon>
        <taxon>organismal metagenomes</taxon>
    </lineage>
</organism>
<evidence type="ECO:0000313" key="3">
    <source>
        <dbReference type="EMBL" id="QHT23644.1"/>
    </source>
</evidence>
<sequence>MWRNIPSFKTTNLEKMCKYFEYVYPNLNTIFKIHLYKNFRGLSFRSYCRGKATMHKLCKAIVENKKTLVGFGDFSQQHGLVKKHPTEPIQKFKHELRRYCDVIDIDEWGTSKTCNLSMKPIELYKNKVIRKKRDGTYTKARIFQINSVIRCKLNECKLCCMDRDINASKNILYLLQLQQAGKKRPECFSPKNMNDYDTPLWEDKYVVA</sequence>
<dbReference type="EMBL" id="MN739733">
    <property type="protein sequence ID" value="QHT23644.1"/>
    <property type="molecule type" value="Genomic_DNA"/>
</dbReference>
<dbReference type="Pfam" id="PF07282">
    <property type="entry name" value="Cas12f1-like_TNB"/>
    <property type="match status" value="1"/>
</dbReference>
<evidence type="ECO:0000259" key="2">
    <source>
        <dbReference type="Pfam" id="PF07282"/>
    </source>
</evidence>
<feature type="domain" description="Cas12f1-like TNB" evidence="2">
    <location>
        <begin position="99"/>
        <end position="171"/>
    </location>
</feature>
<dbReference type="AlphaFoldDB" id="A0A6C0E3M1"/>
<protein>
    <recommendedName>
        <fullName evidence="2">Cas12f1-like TNB domain-containing protein</fullName>
    </recommendedName>
</protein>
<accession>A0A6C0E3M1</accession>
<name>A0A6C0E3M1_9ZZZZ</name>
<dbReference type="InterPro" id="IPR010095">
    <property type="entry name" value="Cas12f1-like_TNB"/>
</dbReference>
<proteinExistence type="predicted"/>
<evidence type="ECO:0000256" key="1">
    <source>
        <dbReference type="ARBA" id="ARBA00023125"/>
    </source>
</evidence>